<evidence type="ECO:0000313" key="2">
    <source>
        <dbReference type="EMBL" id="CBN75081.1"/>
    </source>
</evidence>
<dbReference type="InParanoid" id="D8LRI0"/>
<dbReference type="EMBL" id="FN649760">
    <property type="protein sequence ID" value="CBN75081.1"/>
    <property type="molecule type" value="Genomic_DNA"/>
</dbReference>
<dbReference type="Proteomes" id="UP000002630">
    <property type="component" value="Unassembled WGS sequence"/>
</dbReference>
<feature type="region of interest" description="Disordered" evidence="1">
    <location>
        <begin position="35"/>
        <end position="128"/>
    </location>
</feature>
<organism evidence="2 3">
    <name type="scientific">Ectocarpus siliculosus</name>
    <name type="common">Brown alga</name>
    <name type="synonym">Conferva siliculosa</name>
    <dbReference type="NCBI Taxonomy" id="2880"/>
    <lineage>
        <taxon>Eukaryota</taxon>
        <taxon>Sar</taxon>
        <taxon>Stramenopiles</taxon>
        <taxon>Ochrophyta</taxon>
        <taxon>PX clade</taxon>
        <taxon>Phaeophyceae</taxon>
        <taxon>Ectocarpales</taxon>
        <taxon>Ectocarpaceae</taxon>
        <taxon>Ectocarpus</taxon>
    </lineage>
</organism>
<accession>D8LRI0</accession>
<evidence type="ECO:0000313" key="3">
    <source>
        <dbReference type="Proteomes" id="UP000002630"/>
    </source>
</evidence>
<feature type="compositionally biased region" description="Basic and acidic residues" evidence="1">
    <location>
        <begin position="35"/>
        <end position="45"/>
    </location>
</feature>
<reference evidence="2 3" key="1">
    <citation type="journal article" date="2010" name="Nature">
        <title>The Ectocarpus genome and the independent evolution of multicellularity in brown algae.</title>
        <authorList>
            <person name="Cock J.M."/>
            <person name="Sterck L."/>
            <person name="Rouze P."/>
            <person name="Scornet D."/>
            <person name="Allen A.E."/>
            <person name="Amoutzias G."/>
            <person name="Anthouard V."/>
            <person name="Artiguenave F."/>
            <person name="Aury J.M."/>
            <person name="Badger J.H."/>
            <person name="Beszteri B."/>
            <person name="Billiau K."/>
            <person name="Bonnet E."/>
            <person name="Bothwell J.H."/>
            <person name="Bowler C."/>
            <person name="Boyen C."/>
            <person name="Brownlee C."/>
            <person name="Carrano C.J."/>
            <person name="Charrier B."/>
            <person name="Cho G.Y."/>
            <person name="Coelho S.M."/>
            <person name="Collen J."/>
            <person name="Corre E."/>
            <person name="Da Silva C."/>
            <person name="Delage L."/>
            <person name="Delaroque N."/>
            <person name="Dittami S.M."/>
            <person name="Doulbeau S."/>
            <person name="Elias M."/>
            <person name="Farnham G."/>
            <person name="Gachon C.M."/>
            <person name="Gschloessl B."/>
            <person name="Heesch S."/>
            <person name="Jabbari K."/>
            <person name="Jubin C."/>
            <person name="Kawai H."/>
            <person name="Kimura K."/>
            <person name="Kloareg B."/>
            <person name="Kupper F.C."/>
            <person name="Lang D."/>
            <person name="Le Bail A."/>
            <person name="Leblanc C."/>
            <person name="Lerouge P."/>
            <person name="Lohr M."/>
            <person name="Lopez P.J."/>
            <person name="Martens C."/>
            <person name="Maumus F."/>
            <person name="Michel G."/>
            <person name="Miranda-Saavedra D."/>
            <person name="Morales J."/>
            <person name="Moreau H."/>
            <person name="Motomura T."/>
            <person name="Nagasato C."/>
            <person name="Napoli C.A."/>
            <person name="Nelson D.R."/>
            <person name="Nyvall-Collen P."/>
            <person name="Peters A.F."/>
            <person name="Pommier C."/>
            <person name="Potin P."/>
            <person name="Poulain J."/>
            <person name="Quesneville H."/>
            <person name="Read B."/>
            <person name="Rensing S.A."/>
            <person name="Ritter A."/>
            <person name="Rousvoal S."/>
            <person name="Samanta M."/>
            <person name="Samson G."/>
            <person name="Schroeder D.C."/>
            <person name="Segurens B."/>
            <person name="Strittmatter M."/>
            <person name="Tonon T."/>
            <person name="Tregear J.W."/>
            <person name="Valentin K."/>
            <person name="von Dassow P."/>
            <person name="Yamagishi T."/>
            <person name="Van de Peer Y."/>
            <person name="Wincker P."/>
        </authorList>
    </citation>
    <scope>NUCLEOTIDE SEQUENCE [LARGE SCALE GENOMIC DNA]</scope>
    <source>
        <strain evidence="3">Ec32 / CCAP1310/4</strain>
    </source>
</reference>
<sequence length="143" mass="15837">MVIIVSGAVWAGIMVTKCVISKVLVWKALERCVRPDENREHKTNSSDEEARDDGEDVPELAQEVDDEEEEDQQPVIGATKRTLGTLKQGDGREPTSRVDRLQPESSTGDNSLDSRSDGSGEGGDYVPDSTMMMVTDFLFHFYV</sequence>
<proteinExistence type="predicted"/>
<name>D8LRI0_ECTSI</name>
<feature type="compositionally biased region" description="Basic and acidic residues" evidence="1">
    <location>
        <begin position="89"/>
        <end position="102"/>
    </location>
</feature>
<dbReference type="AlphaFoldDB" id="D8LRI0"/>
<keyword evidence="3" id="KW-1185">Reference proteome</keyword>
<feature type="compositionally biased region" description="Acidic residues" evidence="1">
    <location>
        <begin position="46"/>
        <end position="72"/>
    </location>
</feature>
<evidence type="ECO:0000256" key="1">
    <source>
        <dbReference type="SAM" id="MobiDB-lite"/>
    </source>
</evidence>
<gene>
    <name evidence="2" type="ORF">Esi_0066_0094</name>
</gene>
<protein>
    <submittedName>
        <fullName evidence="2">Uncharacterized protein</fullName>
    </submittedName>
</protein>